<sequence length="136" mass="16436">MWQQVKNKLFKMILIQKKKLERKHLILIKITKIILQFKIIKTLLKVKIIKITKILLQIKIIIVIRAHILFLSLKEQTKAFHSIFLYKKIFNKLTRTLKNIIHQKKQILNTTILKQMKQITPIKFIQAIKKTINFHY</sequence>
<protein>
    <submittedName>
        <fullName evidence="1">Uncharacterized protein</fullName>
    </submittedName>
</protein>
<name>W7X193_TETTS</name>
<keyword evidence="2" id="KW-1185">Reference proteome</keyword>
<evidence type="ECO:0000313" key="2">
    <source>
        <dbReference type="Proteomes" id="UP000009168"/>
    </source>
</evidence>
<evidence type="ECO:0000313" key="1">
    <source>
        <dbReference type="EMBL" id="EWS72995.1"/>
    </source>
</evidence>
<dbReference type="Proteomes" id="UP000009168">
    <property type="component" value="Unassembled WGS sequence"/>
</dbReference>
<gene>
    <name evidence="1" type="ORF">TTHERM_000898161</name>
</gene>
<organism evidence="1 2">
    <name type="scientific">Tetrahymena thermophila (strain SB210)</name>
    <dbReference type="NCBI Taxonomy" id="312017"/>
    <lineage>
        <taxon>Eukaryota</taxon>
        <taxon>Sar</taxon>
        <taxon>Alveolata</taxon>
        <taxon>Ciliophora</taxon>
        <taxon>Intramacronucleata</taxon>
        <taxon>Oligohymenophorea</taxon>
        <taxon>Hymenostomatida</taxon>
        <taxon>Tetrahymenina</taxon>
        <taxon>Tetrahymenidae</taxon>
        <taxon>Tetrahymena</taxon>
    </lineage>
</organism>
<dbReference type="RefSeq" id="XP_012654463.1">
    <property type="nucleotide sequence ID" value="XM_012799009.1"/>
</dbReference>
<dbReference type="KEGG" id="tet:TTHERM_000898161"/>
<dbReference type="AlphaFoldDB" id="W7X193"/>
<dbReference type="GeneID" id="24441041"/>
<dbReference type="EMBL" id="GG662601">
    <property type="protein sequence ID" value="EWS72995.1"/>
    <property type="molecule type" value="Genomic_DNA"/>
</dbReference>
<accession>W7X193</accession>
<dbReference type="InParanoid" id="W7X193"/>
<proteinExistence type="predicted"/>
<reference evidence="2" key="1">
    <citation type="journal article" date="2006" name="PLoS Biol.">
        <title>Macronuclear genome sequence of the ciliate Tetrahymena thermophila, a model eukaryote.</title>
        <authorList>
            <person name="Eisen J.A."/>
            <person name="Coyne R.S."/>
            <person name="Wu M."/>
            <person name="Wu D."/>
            <person name="Thiagarajan M."/>
            <person name="Wortman J.R."/>
            <person name="Badger J.H."/>
            <person name="Ren Q."/>
            <person name="Amedeo P."/>
            <person name="Jones K.M."/>
            <person name="Tallon L.J."/>
            <person name="Delcher A.L."/>
            <person name="Salzberg S.L."/>
            <person name="Silva J.C."/>
            <person name="Haas B.J."/>
            <person name="Majoros W.H."/>
            <person name="Farzad M."/>
            <person name="Carlton J.M."/>
            <person name="Smith R.K. Jr."/>
            <person name="Garg J."/>
            <person name="Pearlman R.E."/>
            <person name="Karrer K.M."/>
            <person name="Sun L."/>
            <person name="Manning G."/>
            <person name="Elde N.C."/>
            <person name="Turkewitz A.P."/>
            <person name="Asai D.J."/>
            <person name="Wilkes D.E."/>
            <person name="Wang Y."/>
            <person name="Cai H."/>
            <person name="Collins K."/>
            <person name="Stewart B.A."/>
            <person name="Lee S.R."/>
            <person name="Wilamowska K."/>
            <person name="Weinberg Z."/>
            <person name="Ruzzo W.L."/>
            <person name="Wloga D."/>
            <person name="Gaertig J."/>
            <person name="Frankel J."/>
            <person name="Tsao C.-C."/>
            <person name="Gorovsky M.A."/>
            <person name="Keeling P.J."/>
            <person name="Waller R.F."/>
            <person name="Patron N.J."/>
            <person name="Cherry J.M."/>
            <person name="Stover N.A."/>
            <person name="Krieger C.J."/>
            <person name="del Toro C."/>
            <person name="Ryder H.F."/>
            <person name="Williamson S.C."/>
            <person name="Barbeau R.A."/>
            <person name="Hamilton E.P."/>
            <person name="Orias E."/>
        </authorList>
    </citation>
    <scope>NUCLEOTIDE SEQUENCE [LARGE SCALE GENOMIC DNA]</scope>
    <source>
        <strain evidence="2">SB210</strain>
    </source>
</reference>